<sequence length="407" mass="47706">MAQVDLSNEVPMDLDSVSLHSVFLEKIVCNNIIHDVIIFYLTPLEFLRLSRTCKLVHSIVRSYIKRTFNINRFLSRFFTDPVSFRALQARTGTLISGSSALQFFDRTFYPKSDLDLYLQPFADREVAEWLFLDGFKFVPNATQPNDWEDAIEEATTRLRNWNPMYPSRSIHAVFDFSKPSPHDPKVTLIVQCMVSQTTPIEIIMLFHSTCVMNVISWEKAYSLYPVATLHERRSLISVMDKDASGGQAAAMVKYAERGFEMLRHIIHRMDVVDPSFPTTPRFMGDGMCWTLPLDLGGLAKHWRVTGELATPLKHDPVSATSWQLQYQFKKWLTQNFVKVEYTVIRRDYLHRAYLTLSDKPIDYAEQTLRRDMEFRRDLKGIQKLDYEFIKYCLEFYRLYAERRVRRI</sequence>
<dbReference type="AlphaFoldDB" id="A0A8K0UHT6"/>
<evidence type="ECO:0008006" key="3">
    <source>
        <dbReference type="Google" id="ProtNLM"/>
    </source>
</evidence>
<evidence type="ECO:0000313" key="1">
    <source>
        <dbReference type="EMBL" id="KAH8092515.1"/>
    </source>
</evidence>
<comment type="caution">
    <text evidence="1">The sequence shown here is derived from an EMBL/GenBank/DDBJ whole genome shotgun (WGS) entry which is preliminary data.</text>
</comment>
<name>A0A8K0UHT6_9AGAR</name>
<accession>A0A8K0UHT6</accession>
<dbReference type="Proteomes" id="UP000813824">
    <property type="component" value="Unassembled WGS sequence"/>
</dbReference>
<evidence type="ECO:0000313" key="2">
    <source>
        <dbReference type="Proteomes" id="UP000813824"/>
    </source>
</evidence>
<reference evidence="1" key="1">
    <citation type="journal article" date="2021" name="New Phytol.">
        <title>Evolutionary innovations through gain and loss of genes in the ectomycorrhizal Boletales.</title>
        <authorList>
            <person name="Wu G."/>
            <person name="Miyauchi S."/>
            <person name="Morin E."/>
            <person name="Kuo A."/>
            <person name="Drula E."/>
            <person name="Varga T."/>
            <person name="Kohler A."/>
            <person name="Feng B."/>
            <person name="Cao Y."/>
            <person name="Lipzen A."/>
            <person name="Daum C."/>
            <person name="Hundley H."/>
            <person name="Pangilinan J."/>
            <person name="Johnson J."/>
            <person name="Barry K."/>
            <person name="LaButti K."/>
            <person name="Ng V."/>
            <person name="Ahrendt S."/>
            <person name="Min B."/>
            <person name="Choi I.G."/>
            <person name="Park H."/>
            <person name="Plett J.M."/>
            <person name="Magnuson J."/>
            <person name="Spatafora J.W."/>
            <person name="Nagy L.G."/>
            <person name="Henrissat B."/>
            <person name="Grigoriev I.V."/>
            <person name="Yang Z.L."/>
            <person name="Xu J."/>
            <person name="Martin F.M."/>
        </authorList>
    </citation>
    <scope>NUCLEOTIDE SEQUENCE</scope>
    <source>
        <strain evidence="1">KKN 215</strain>
    </source>
</reference>
<protein>
    <recommendedName>
        <fullName evidence="3">F-box domain-containing protein</fullName>
    </recommendedName>
</protein>
<dbReference type="OrthoDB" id="3041043at2759"/>
<gene>
    <name evidence="1" type="ORF">BXZ70DRAFT_951211</name>
</gene>
<dbReference type="EMBL" id="JAEVFJ010000032">
    <property type="protein sequence ID" value="KAH8092515.1"/>
    <property type="molecule type" value="Genomic_DNA"/>
</dbReference>
<proteinExistence type="predicted"/>
<keyword evidence="2" id="KW-1185">Reference proteome</keyword>
<organism evidence="1 2">
    <name type="scientific">Cristinia sonorae</name>
    <dbReference type="NCBI Taxonomy" id="1940300"/>
    <lineage>
        <taxon>Eukaryota</taxon>
        <taxon>Fungi</taxon>
        <taxon>Dikarya</taxon>
        <taxon>Basidiomycota</taxon>
        <taxon>Agaricomycotina</taxon>
        <taxon>Agaricomycetes</taxon>
        <taxon>Agaricomycetidae</taxon>
        <taxon>Agaricales</taxon>
        <taxon>Pleurotineae</taxon>
        <taxon>Stephanosporaceae</taxon>
        <taxon>Cristinia</taxon>
    </lineage>
</organism>